<dbReference type="Proteomes" id="UP000092460">
    <property type="component" value="Unassembled WGS sequence"/>
</dbReference>
<reference evidence="1" key="2">
    <citation type="submission" date="2020-05" db="UniProtKB">
        <authorList>
            <consortium name="EnsemblMetazoa"/>
        </authorList>
    </citation>
    <scope>IDENTIFICATION</scope>
    <source>
        <strain evidence="1">IAEA</strain>
    </source>
</reference>
<dbReference type="AlphaFoldDB" id="A0A1B0AZ66"/>
<proteinExistence type="predicted"/>
<keyword evidence="2" id="KW-1185">Reference proteome</keyword>
<name>A0A1B0AZ66_9MUSC</name>
<dbReference type="EnsemblMetazoa" id="GPPI013594-RA">
    <property type="protein sequence ID" value="GPPI013594-PA"/>
    <property type="gene ID" value="GPPI013594"/>
</dbReference>
<accession>A0A1B0AZ66</accession>
<reference evidence="2" key="1">
    <citation type="submission" date="2015-01" db="EMBL/GenBank/DDBJ databases">
        <authorList>
            <person name="Aksoy S."/>
            <person name="Warren W."/>
            <person name="Wilson R.K."/>
        </authorList>
    </citation>
    <scope>NUCLEOTIDE SEQUENCE [LARGE SCALE GENOMIC DNA]</scope>
    <source>
        <strain evidence="2">IAEA</strain>
    </source>
</reference>
<dbReference type="EMBL" id="JXJN01006194">
    <property type="status" value="NOT_ANNOTATED_CDS"/>
    <property type="molecule type" value="Genomic_DNA"/>
</dbReference>
<sequence length="188" mass="20537">MHACTHIASSGVSELCAIAGSNRPVGGGSGGVNNNYVTPDYFVTRGLVNSNELSNGPKYCSSAAPFESIRYKRQKPQKLSKLCYLASNNDDDADDDTADDALRCSKPQATKKKKLKKIKTKIERIEDQPSSRESYNSVLQRKEKLSMIYKFELFGVDDLAQSLASVKRFTVVTSGRSAVQRSSGSDTP</sequence>
<organism evidence="1 2">
    <name type="scientific">Glossina palpalis gambiensis</name>
    <dbReference type="NCBI Taxonomy" id="67801"/>
    <lineage>
        <taxon>Eukaryota</taxon>
        <taxon>Metazoa</taxon>
        <taxon>Ecdysozoa</taxon>
        <taxon>Arthropoda</taxon>
        <taxon>Hexapoda</taxon>
        <taxon>Insecta</taxon>
        <taxon>Pterygota</taxon>
        <taxon>Neoptera</taxon>
        <taxon>Endopterygota</taxon>
        <taxon>Diptera</taxon>
        <taxon>Brachycera</taxon>
        <taxon>Muscomorpha</taxon>
        <taxon>Hippoboscoidea</taxon>
        <taxon>Glossinidae</taxon>
        <taxon>Glossina</taxon>
    </lineage>
</organism>
<evidence type="ECO:0000313" key="1">
    <source>
        <dbReference type="EnsemblMetazoa" id="GPPI013594-PA"/>
    </source>
</evidence>
<protein>
    <submittedName>
        <fullName evidence="1">Uncharacterized protein</fullName>
    </submittedName>
</protein>
<dbReference type="VEuPathDB" id="VectorBase:GPPI013594"/>
<evidence type="ECO:0000313" key="2">
    <source>
        <dbReference type="Proteomes" id="UP000092460"/>
    </source>
</evidence>